<protein>
    <submittedName>
        <fullName evidence="10">Urea ABC transporter, permease protein UrtB</fullName>
    </submittedName>
</protein>
<feature type="transmembrane region" description="Helical" evidence="9">
    <location>
        <begin position="12"/>
        <end position="36"/>
    </location>
</feature>
<reference evidence="10" key="1">
    <citation type="submission" date="2016-01" db="EMBL/GenBank/DDBJ databases">
        <authorList>
            <person name="Peeters C."/>
        </authorList>
    </citation>
    <scope>NUCLEOTIDE SEQUENCE</scope>
    <source>
        <strain evidence="10">LMG 29320</strain>
    </source>
</reference>
<feature type="transmembrane region" description="Helical" evidence="9">
    <location>
        <begin position="216"/>
        <end position="236"/>
    </location>
</feature>
<proteinExistence type="inferred from homology"/>
<keyword evidence="4 9" id="KW-0812">Transmembrane</keyword>
<evidence type="ECO:0000256" key="8">
    <source>
        <dbReference type="ARBA" id="ARBA00037998"/>
    </source>
</evidence>
<keyword evidence="11" id="KW-1185">Reference proteome</keyword>
<evidence type="ECO:0000256" key="5">
    <source>
        <dbReference type="ARBA" id="ARBA00022970"/>
    </source>
</evidence>
<dbReference type="GO" id="GO:0022857">
    <property type="term" value="F:transmembrane transporter activity"/>
    <property type="evidence" value="ECO:0007669"/>
    <property type="project" value="InterPro"/>
</dbReference>
<keyword evidence="3" id="KW-1003">Cell membrane</keyword>
<keyword evidence="7 9" id="KW-0472">Membrane</keyword>
<dbReference type="OrthoDB" id="9807115at2"/>
<dbReference type="CDD" id="cd06582">
    <property type="entry name" value="TM_PBP1_LivH_like"/>
    <property type="match status" value="1"/>
</dbReference>
<feature type="transmembrane region" description="Helical" evidence="9">
    <location>
        <begin position="56"/>
        <end position="80"/>
    </location>
</feature>
<evidence type="ECO:0000256" key="6">
    <source>
        <dbReference type="ARBA" id="ARBA00022989"/>
    </source>
</evidence>
<dbReference type="STRING" id="1777138.AWB77_03887"/>
<feature type="transmembrane region" description="Helical" evidence="9">
    <location>
        <begin position="134"/>
        <end position="155"/>
    </location>
</feature>
<dbReference type="Proteomes" id="UP000054903">
    <property type="component" value="Unassembled WGS sequence"/>
</dbReference>
<dbReference type="InterPro" id="IPR052157">
    <property type="entry name" value="BCAA_transport_permease"/>
</dbReference>
<dbReference type="GO" id="GO:0005886">
    <property type="term" value="C:plasma membrane"/>
    <property type="evidence" value="ECO:0007669"/>
    <property type="project" value="UniProtKB-SubCell"/>
</dbReference>
<feature type="transmembrane region" description="Helical" evidence="9">
    <location>
        <begin position="248"/>
        <end position="271"/>
    </location>
</feature>
<feature type="transmembrane region" description="Helical" evidence="9">
    <location>
        <begin position="176"/>
        <end position="204"/>
    </location>
</feature>
<dbReference type="PANTHER" id="PTHR11795:SF447">
    <property type="entry name" value="ABC TRANSPORTER PERMEASE PROTEIN"/>
    <property type="match status" value="1"/>
</dbReference>
<evidence type="ECO:0000256" key="4">
    <source>
        <dbReference type="ARBA" id="ARBA00022692"/>
    </source>
</evidence>
<keyword evidence="6 9" id="KW-1133">Transmembrane helix</keyword>
<evidence type="ECO:0000256" key="3">
    <source>
        <dbReference type="ARBA" id="ARBA00022475"/>
    </source>
</evidence>
<dbReference type="AlphaFoldDB" id="A0A158CAX4"/>
<evidence type="ECO:0000256" key="7">
    <source>
        <dbReference type="ARBA" id="ARBA00023136"/>
    </source>
</evidence>
<keyword evidence="2" id="KW-0813">Transport</keyword>
<evidence type="ECO:0000256" key="2">
    <source>
        <dbReference type="ARBA" id="ARBA00022448"/>
    </source>
</evidence>
<evidence type="ECO:0000256" key="9">
    <source>
        <dbReference type="SAM" id="Phobius"/>
    </source>
</evidence>
<dbReference type="PANTHER" id="PTHR11795">
    <property type="entry name" value="BRANCHED-CHAIN AMINO ACID TRANSPORT SYSTEM PERMEASE PROTEIN LIVH"/>
    <property type="match status" value="1"/>
</dbReference>
<dbReference type="EMBL" id="FCNX02000009">
    <property type="protein sequence ID" value="SAK79505.1"/>
    <property type="molecule type" value="Genomic_DNA"/>
</dbReference>
<dbReference type="RefSeq" id="WP_061136032.1">
    <property type="nucleotide sequence ID" value="NZ_FCNX02000009.1"/>
</dbReference>
<evidence type="ECO:0000313" key="10">
    <source>
        <dbReference type="EMBL" id="SAK79505.1"/>
    </source>
</evidence>
<dbReference type="Pfam" id="PF02653">
    <property type="entry name" value="BPD_transp_2"/>
    <property type="match status" value="1"/>
</dbReference>
<dbReference type="InterPro" id="IPR001851">
    <property type="entry name" value="ABC_transp_permease"/>
</dbReference>
<comment type="caution">
    <text evidence="10">The sequence shown here is derived from an EMBL/GenBank/DDBJ whole genome shotgun (WGS) entry which is preliminary data.</text>
</comment>
<name>A0A158CAX4_9BURK</name>
<evidence type="ECO:0000313" key="11">
    <source>
        <dbReference type="Proteomes" id="UP000054903"/>
    </source>
</evidence>
<keyword evidence="5" id="KW-0029">Amino-acid transport</keyword>
<gene>
    <name evidence="10" type="ORF">AWB77_03887</name>
</gene>
<accession>A0A158CAX4</accession>
<comment type="similarity">
    <text evidence="8">Belongs to the binding-protein-dependent transport system permease family. LivHM subfamily.</text>
</comment>
<organism evidence="10 11">
    <name type="scientific">Caballeronia fortuita</name>
    <dbReference type="NCBI Taxonomy" id="1777138"/>
    <lineage>
        <taxon>Bacteria</taxon>
        <taxon>Pseudomonadati</taxon>
        <taxon>Pseudomonadota</taxon>
        <taxon>Betaproteobacteria</taxon>
        <taxon>Burkholderiales</taxon>
        <taxon>Burkholderiaceae</taxon>
        <taxon>Caballeronia</taxon>
    </lineage>
</organism>
<evidence type="ECO:0000256" key="1">
    <source>
        <dbReference type="ARBA" id="ARBA00004651"/>
    </source>
</evidence>
<dbReference type="GO" id="GO:0006865">
    <property type="term" value="P:amino acid transport"/>
    <property type="evidence" value="ECO:0007669"/>
    <property type="project" value="UniProtKB-KW"/>
</dbReference>
<comment type="subcellular location">
    <subcellularLocation>
        <location evidence="1">Cell membrane</location>
        <topology evidence="1">Multi-pass membrane protein</topology>
    </subcellularLocation>
</comment>
<sequence length="281" mass="29495">MLISYSLNIGYACAALIMTTLGLAIVFGLLGVLNMAHGEFLMIGAYSVAVVQHAHLPIALALPLAAVTCAVLGWLVERFLIRPLYQRPFDTLLATWGLSVLLREAVAAVFGRGYQDVAGVDSSPIRVFGTAYPLYRLLIIIGVVVFIVCLAIWYSKSQAGARIKAMASNAPLARAAGINTTLLASGTFITGVVVTGIAGVLLAPIVRVEPYMGLDYLLTSFFVLVVGGLGSLLGLVTGTIAIGGTQSVVSGVMDQTAGYTAVLVLSIYFLWSKPNGLVARS</sequence>